<evidence type="ECO:0000313" key="1">
    <source>
        <dbReference type="EMBL" id="TGL34959.1"/>
    </source>
</evidence>
<evidence type="ECO:0000313" key="2">
    <source>
        <dbReference type="Proteomes" id="UP000297871"/>
    </source>
</evidence>
<name>A0A4V3JNH4_9LEPT</name>
<evidence type="ECO:0008006" key="3">
    <source>
        <dbReference type="Google" id="ProtNLM"/>
    </source>
</evidence>
<dbReference type="Proteomes" id="UP000297871">
    <property type="component" value="Unassembled WGS sequence"/>
</dbReference>
<reference evidence="1" key="1">
    <citation type="journal article" date="2019" name="PLoS Negl. Trop. Dis.">
        <title>Revisiting the worldwide diversity of Leptospira species in the environment.</title>
        <authorList>
            <person name="Vincent A.T."/>
            <person name="Schiettekatte O."/>
            <person name="Bourhy P."/>
            <person name="Veyrier F.J."/>
            <person name="Picardeau M."/>
        </authorList>
    </citation>
    <scope>NUCLEOTIDE SEQUENCE [LARGE SCALE GENOMIC DNA]</scope>
    <source>
        <strain evidence="1">201800265</strain>
    </source>
</reference>
<comment type="caution">
    <text evidence="1">The sequence shown here is derived from an EMBL/GenBank/DDBJ whole genome shotgun (WGS) entry which is preliminary data.</text>
</comment>
<protein>
    <recommendedName>
        <fullName evidence="3">DUF2071 domain-containing protein</fullName>
    </recommendedName>
</protein>
<organism evidence="1 2">
    <name type="scientific">Leptospira koniambonensis</name>
    <dbReference type="NCBI Taxonomy" id="2484950"/>
    <lineage>
        <taxon>Bacteria</taxon>
        <taxon>Pseudomonadati</taxon>
        <taxon>Spirochaetota</taxon>
        <taxon>Spirochaetia</taxon>
        <taxon>Leptospirales</taxon>
        <taxon>Leptospiraceae</taxon>
        <taxon>Leptospira</taxon>
    </lineage>
</organism>
<dbReference type="RefSeq" id="WP_135615180.1">
    <property type="nucleotide sequence ID" value="NZ_RQFY01000004.1"/>
</dbReference>
<dbReference type="AlphaFoldDB" id="A0A4V3JNH4"/>
<dbReference type="OrthoDB" id="5492672at2"/>
<dbReference type="Pfam" id="PF09844">
    <property type="entry name" value="DUF2071"/>
    <property type="match status" value="1"/>
</dbReference>
<gene>
    <name evidence="1" type="ORF">EHQ52_10760</name>
</gene>
<dbReference type="InterPro" id="IPR018644">
    <property type="entry name" value="DUF2071"/>
</dbReference>
<accession>A0A4V3JNH4</accession>
<proteinExistence type="predicted"/>
<keyword evidence="2" id="KW-1185">Reference proteome</keyword>
<sequence length="246" mass="28992">MFSFLKKHPFAVQAFFESSTVLTFALPKEKLASMIPECLELDTFEDRYAFIAVALVKTKKLRPKGFPEFMGSDFFLIGYRIFVKYLTNTNRRLRGLYILKSETDKRRMQFFGSIFTSYNYSLANITQKYQEDRVEIRSDLSGFRIITSDSGENIPLPETSPFKDWKEARKFAGPMPFTFTYDPQKRQVLLIEGVRQNWTPEPIRILEYNIPFLKEKGLEEAILANSFIIRNVPYYWKKGKVEFWKP</sequence>
<dbReference type="EMBL" id="RQFY01000004">
    <property type="protein sequence ID" value="TGL34959.1"/>
    <property type="molecule type" value="Genomic_DNA"/>
</dbReference>